<dbReference type="AlphaFoldDB" id="R4U4X7"/>
<accession>R4U4X7</accession>
<gene>
    <name evidence="2" type="ORF">SSYRP_v1c00170</name>
</gene>
<proteinExistence type="predicted"/>
<dbReference type="InterPro" id="IPR054816">
    <property type="entry name" value="Lipoprotein_mollicutes-type_CS"/>
</dbReference>
<dbReference type="KEGG" id="ssyr:SSYRP_v1c00170"/>
<dbReference type="STRING" id="1276229.SSYRP_v1c00170"/>
<dbReference type="HOGENOM" id="CLU_871276_0_0_14"/>
<feature type="chain" id="PRO_5004379662" description="Lipoprotein" evidence="1">
    <location>
        <begin position="24"/>
        <end position="331"/>
    </location>
</feature>
<dbReference type="EMBL" id="CP005078">
    <property type="protein sequence ID" value="AGM25613.1"/>
    <property type="molecule type" value="Genomic_DNA"/>
</dbReference>
<dbReference type="NCBIfam" id="NF038029">
    <property type="entry name" value="LP_plasma"/>
    <property type="match status" value="1"/>
</dbReference>
<evidence type="ECO:0000256" key="1">
    <source>
        <dbReference type="SAM" id="SignalP"/>
    </source>
</evidence>
<dbReference type="Proteomes" id="UP000013963">
    <property type="component" value="Chromosome"/>
</dbReference>
<dbReference type="PATRIC" id="fig|1276229.3.peg.17"/>
<evidence type="ECO:0000313" key="3">
    <source>
        <dbReference type="Proteomes" id="UP000013963"/>
    </source>
</evidence>
<evidence type="ECO:0000313" key="2">
    <source>
        <dbReference type="EMBL" id="AGM25613.1"/>
    </source>
</evidence>
<keyword evidence="3" id="KW-1185">Reference proteome</keyword>
<sequence>MKKILTILGAVSLTTMSVTSTVACQSNGGNWDDIPLNPPLVPFEVKGFEGLDFSSVNAQNDKQTLWNLMFKQIKGIFAGSHWNFDDLHQEVIRNDVDITNTKIDFYRNGTYSVKLFADENNVITIAKQVKTSNHIADKVRTTDLGNIHDTRPKTILIATIFKNTDIIMELDKFGEFFLGEQTPENWNKQIDEEALADKIKINKVNHTITIDTGKLNWNEETNDPAKEYYGTVTLTYNLKPLDGPSKGIVDLETTQDKNLEELPQPTMLQVYMKFITKNLPLINNLEYLSEFLNDVYLTINKTGDKNYEATLTAYDKSKFFEKSVTVTFTSK</sequence>
<dbReference type="OrthoDB" id="390025at2"/>
<reference evidence="2 3" key="1">
    <citation type="journal article" date="2013" name="Genome Biol. Evol.">
        <title>Complete genomes of two dipteran-associated spiroplasmas provided insights into the origin, dynamics, and impacts of viral invasion in spiroplasma.</title>
        <authorList>
            <person name="Ku C."/>
            <person name="Lo W.S."/>
            <person name="Chen L.L."/>
            <person name="Kuo C.H."/>
        </authorList>
    </citation>
    <scope>NUCLEOTIDE SEQUENCE [LARGE SCALE GENOMIC DNA]</scope>
    <source>
        <strain evidence="2">EA-1</strain>
    </source>
</reference>
<dbReference type="RefSeq" id="WP_016340275.1">
    <property type="nucleotide sequence ID" value="NC_021284.1"/>
</dbReference>
<dbReference type="PROSITE" id="PS51257">
    <property type="entry name" value="PROKAR_LIPOPROTEIN"/>
    <property type="match status" value="1"/>
</dbReference>
<name>R4U4X7_9MOLU</name>
<keyword evidence="1" id="KW-0732">Signal</keyword>
<organism evidence="2 3">
    <name type="scientific">Spiroplasma syrphidicola EA-1</name>
    <dbReference type="NCBI Taxonomy" id="1276229"/>
    <lineage>
        <taxon>Bacteria</taxon>
        <taxon>Bacillati</taxon>
        <taxon>Mycoplasmatota</taxon>
        <taxon>Mollicutes</taxon>
        <taxon>Entomoplasmatales</taxon>
        <taxon>Spiroplasmataceae</taxon>
        <taxon>Spiroplasma</taxon>
    </lineage>
</organism>
<protein>
    <recommendedName>
        <fullName evidence="4">Lipoprotein</fullName>
    </recommendedName>
</protein>
<evidence type="ECO:0008006" key="4">
    <source>
        <dbReference type="Google" id="ProtNLM"/>
    </source>
</evidence>
<feature type="signal peptide" evidence="1">
    <location>
        <begin position="1"/>
        <end position="23"/>
    </location>
</feature>